<evidence type="ECO:0000313" key="1">
    <source>
        <dbReference type="EMBL" id="GAA1267859.1"/>
    </source>
</evidence>
<dbReference type="EMBL" id="BAAALF010000186">
    <property type="protein sequence ID" value="GAA1267859.1"/>
    <property type="molecule type" value="Genomic_DNA"/>
</dbReference>
<reference evidence="1 2" key="1">
    <citation type="journal article" date="2019" name="Int. J. Syst. Evol. Microbiol.">
        <title>The Global Catalogue of Microorganisms (GCM) 10K type strain sequencing project: providing services to taxonomists for standard genome sequencing and annotation.</title>
        <authorList>
            <consortium name="The Broad Institute Genomics Platform"/>
            <consortium name="The Broad Institute Genome Sequencing Center for Infectious Disease"/>
            <person name="Wu L."/>
            <person name="Ma J."/>
        </authorList>
    </citation>
    <scope>NUCLEOTIDE SEQUENCE [LARGE SCALE GENOMIC DNA]</scope>
    <source>
        <strain evidence="1 2">JCM 13004</strain>
    </source>
</reference>
<dbReference type="InterPro" id="IPR034660">
    <property type="entry name" value="DinB/YfiT-like"/>
</dbReference>
<organism evidence="1 2">
    <name type="scientific">Kitasatospora nipponensis</name>
    <dbReference type="NCBI Taxonomy" id="258049"/>
    <lineage>
        <taxon>Bacteria</taxon>
        <taxon>Bacillati</taxon>
        <taxon>Actinomycetota</taxon>
        <taxon>Actinomycetes</taxon>
        <taxon>Kitasatosporales</taxon>
        <taxon>Streptomycetaceae</taxon>
        <taxon>Kitasatospora</taxon>
    </lineage>
</organism>
<accession>A0ABN1WXJ2</accession>
<gene>
    <name evidence="1" type="ORF">GCM10009665_65750</name>
</gene>
<proteinExistence type="predicted"/>
<evidence type="ECO:0008006" key="3">
    <source>
        <dbReference type="Google" id="ProtNLM"/>
    </source>
</evidence>
<comment type="caution">
    <text evidence="1">The sequence shown here is derived from an EMBL/GenBank/DDBJ whole genome shotgun (WGS) entry which is preliminary data.</text>
</comment>
<dbReference type="SUPFAM" id="SSF109854">
    <property type="entry name" value="DinB/YfiT-like putative metalloenzymes"/>
    <property type="match status" value="1"/>
</dbReference>
<evidence type="ECO:0000313" key="2">
    <source>
        <dbReference type="Proteomes" id="UP001500037"/>
    </source>
</evidence>
<protein>
    <recommendedName>
        <fullName evidence="3">Mycothiol maleylpyruvate isomerase-like protein</fullName>
    </recommendedName>
</protein>
<keyword evidence="2" id="KW-1185">Reference proteome</keyword>
<dbReference type="Proteomes" id="UP001500037">
    <property type="component" value="Unassembled WGS sequence"/>
</dbReference>
<sequence length="244" mass="25373">MWGAGVRAGAGGVVACTLPIMIITPDPTAPPGPATADDVLAAVRAALTVLAQAPADAATWQLPAHALDWTRWETIEHTADGLLAYAAQLAPGTPPLDGYVPLRWQRDRPQGPPNAIGVDPAAGAPGLLQVLEVAAVLLAALLRTLPPQVRAFHAYGVADPGGFAAMGVVEILAHTQDVAAAFGLVWEPPADLCDRALTRLFPQAPTGTDRWATLLWATGRGELPGHPKVDFERWQSAPPAGAES</sequence>
<name>A0ABN1WXJ2_9ACTN</name>